<name>A0ABN7UE59_GIGMA</name>
<keyword evidence="2" id="KW-1185">Reference proteome</keyword>
<dbReference type="EMBL" id="CAJVQB010001757">
    <property type="protein sequence ID" value="CAG8548966.1"/>
    <property type="molecule type" value="Genomic_DNA"/>
</dbReference>
<evidence type="ECO:0000313" key="1">
    <source>
        <dbReference type="EMBL" id="CAG8548966.1"/>
    </source>
</evidence>
<sequence>MANTSILELIGKVLLFGILKSINQIRIEDFDNLMKGQEINQTFRFKPFYAPLDLSIHSSEKEIDQFNQFEQFDQWINEENIQEIIKILEENSDKPSHVIHRCILKYAFGSFPFAPILKKIKFSHFSKIVNLIHEMSTKYTHKLAFVDVDKIQEFKETLSNESKDTIGFLISNVEVSHIAIDEIRRRHNQTVDHLADFIKQIEVEGTEHTVHTINLDLIFLVEHVSIALYLALPLYSHSTLDIGLVATNPFLHLALAYLGTYKFLFLYLALH</sequence>
<protein>
    <submittedName>
        <fullName evidence="1">4030_t:CDS:1</fullName>
    </submittedName>
</protein>
<dbReference type="Proteomes" id="UP000789901">
    <property type="component" value="Unassembled WGS sequence"/>
</dbReference>
<reference evidence="1 2" key="1">
    <citation type="submission" date="2021-06" db="EMBL/GenBank/DDBJ databases">
        <authorList>
            <person name="Kallberg Y."/>
            <person name="Tangrot J."/>
            <person name="Rosling A."/>
        </authorList>
    </citation>
    <scope>NUCLEOTIDE SEQUENCE [LARGE SCALE GENOMIC DNA]</scope>
    <source>
        <strain evidence="1 2">120-4 pot B 10/14</strain>
    </source>
</reference>
<accession>A0ABN7UE59</accession>
<comment type="caution">
    <text evidence="1">The sequence shown here is derived from an EMBL/GenBank/DDBJ whole genome shotgun (WGS) entry which is preliminary data.</text>
</comment>
<organism evidence="1 2">
    <name type="scientific">Gigaspora margarita</name>
    <dbReference type="NCBI Taxonomy" id="4874"/>
    <lineage>
        <taxon>Eukaryota</taxon>
        <taxon>Fungi</taxon>
        <taxon>Fungi incertae sedis</taxon>
        <taxon>Mucoromycota</taxon>
        <taxon>Glomeromycotina</taxon>
        <taxon>Glomeromycetes</taxon>
        <taxon>Diversisporales</taxon>
        <taxon>Gigasporaceae</taxon>
        <taxon>Gigaspora</taxon>
    </lineage>
</organism>
<proteinExistence type="predicted"/>
<evidence type="ECO:0000313" key="2">
    <source>
        <dbReference type="Proteomes" id="UP000789901"/>
    </source>
</evidence>
<gene>
    <name evidence="1" type="ORF">GMARGA_LOCUS4460</name>
</gene>